<dbReference type="OrthoDB" id="1600564at2759"/>
<keyword evidence="2" id="KW-0732">Signal</keyword>
<dbReference type="CDD" id="cd01837">
    <property type="entry name" value="SGNH_plant_lipase_like"/>
    <property type="match status" value="1"/>
</dbReference>
<evidence type="ECO:0000313" key="3">
    <source>
        <dbReference type="Proteomes" id="UP000515121"/>
    </source>
</evidence>
<dbReference type="Gene3D" id="3.40.50.1110">
    <property type="entry name" value="SGNH hydrolase"/>
    <property type="match status" value="1"/>
</dbReference>
<dbReference type="RefSeq" id="XP_022759897.1">
    <property type="nucleotide sequence ID" value="XM_022904162.1"/>
</dbReference>
<dbReference type="Pfam" id="PF00657">
    <property type="entry name" value="Lipase_GDSL"/>
    <property type="match status" value="1"/>
</dbReference>
<dbReference type="SUPFAM" id="SSF52266">
    <property type="entry name" value="SGNH hydrolase"/>
    <property type="match status" value="1"/>
</dbReference>
<comment type="similarity">
    <text evidence="1">Belongs to the 'GDSL' lipolytic enzyme family.</text>
</comment>
<dbReference type="InterPro" id="IPR001087">
    <property type="entry name" value="GDSL"/>
</dbReference>
<feature type="signal peptide" evidence="2">
    <location>
        <begin position="1"/>
        <end position="23"/>
    </location>
</feature>
<dbReference type="GO" id="GO:0016788">
    <property type="term" value="F:hydrolase activity, acting on ester bonds"/>
    <property type="evidence" value="ECO:0007669"/>
    <property type="project" value="InterPro"/>
</dbReference>
<dbReference type="KEGG" id="dzi:111306260"/>
<dbReference type="PANTHER" id="PTHR45642">
    <property type="entry name" value="GDSL ESTERASE/LIPASE EXL3"/>
    <property type="match status" value="1"/>
</dbReference>
<keyword evidence="3" id="KW-1185">Reference proteome</keyword>
<dbReference type="AlphaFoldDB" id="A0A6P6A523"/>
<dbReference type="FunFam" id="3.40.50.1110:FF:000003">
    <property type="entry name" value="GDSL esterase/lipase APG"/>
    <property type="match status" value="1"/>
</dbReference>
<name>A0A6P6A523_DURZI</name>
<feature type="chain" id="PRO_5028145870" evidence="2">
    <location>
        <begin position="24"/>
        <end position="349"/>
    </location>
</feature>
<evidence type="ECO:0000256" key="2">
    <source>
        <dbReference type="SAM" id="SignalP"/>
    </source>
</evidence>
<dbReference type="InterPro" id="IPR036514">
    <property type="entry name" value="SGNH_hydro_sf"/>
</dbReference>
<gene>
    <name evidence="4" type="primary">LOC111306260</name>
</gene>
<proteinExistence type="inferred from homology"/>
<organism evidence="3 4">
    <name type="scientific">Durio zibethinus</name>
    <name type="common">Durian</name>
    <dbReference type="NCBI Taxonomy" id="66656"/>
    <lineage>
        <taxon>Eukaryota</taxon>
        <taxon>Viridiplantae</taxon>
        <taxon>Streptophyta</taxon>
        <taxon>Embryophyta</taxon>
        <taxon>Tracheophyta</taxon>
        <taxon>Spermatophyta</taxon>
        <taxon>Magnoliopsida</taxon>
        <taxon>eudicotyledons</taxon>
        <taxon>Gunneridae</taxon>
        <taxon>Pentapetalae</taxon>
        <taxon>rosids</taxon>
        <taxon>malvids</taxon>
        <taxon>Malvales</taxon>
        <taxon>Malvaceae</taxon>
        <taxon>Helicteroideae</taxon>
        <taxon>Durio</taxon>
    </lineage>
</organism>
<dbReference type="GeneID" id="111306260"/>
<dbReference type="InterPro" id="IPR050592">
    <property type="entry name" value="GDSL_lipolytic_enzyme"/>
</dbReference>
<evidence type="ECO:0000256" key="1">
    <source>
        <dbReference type="ARBA" id="ARBA00008668"/>
    </source>
</evidence>
<sequence>MAYVIIPWIFFIQIVALASKSQAKVSAIIVFGDSSVDSGNNNYIPTIAKSNFEPYGRDFPGGTPTGRFCNGRLPPDFISEGFGLKPIIPAYLDPTLNISDFATGVCFASAATGYDNATADVVKVIPLWKEVEFYKEYQKKLRAYLGDREANGIISEALYLISVGTNDFIENYYALPQRKSQFTVQQYEDFLIAIAENFVRQIYSLGARKLSLTGLPPIGCLPVQRTTNLEDPLNCVEERNRVSLEFNGKLKASVAKLNKDLPGLNVFFADVYDLLLQLITKPSQYGFEVAAKGCCGTGLFETSILCNRHNPLTCPDANKYVFWDSVHPSERTNKIISDHFLPALKQLFL</sequence>
<dbReference type="Proteomes" id="UP000515121">
    <property type="component" value="Unplaced"/>
</dbReference>
<evidence type="ECO:0000313" key="4">
    <source>
        <dbReference type="RefSeq" id="XP_022759897.1"/>
    </source>
</evidence>
<accession>A0A6P6A523</accession>
<protein>
    <submittedName>
        <fullName evidence="4">GDSL esterase/lipase At2g42990-like</fullName>
    </submittedName>
</protein>
<dbReference type="PANTHER" id="PTHR45642:SF51">
    <property type="entry name" value="GDSL-LIKE LIPASE_ACYLHYDROLASE"/>
    <property type="match status" value="1"/>
</dbReference>
<dbReference type="InterPro" id="IPR035669">
    <property type="entry name" value="SGNH_plant_lipase-like"/>
</dbReference>
<reference evidence="4" key="1">
    <citation type="submission" date="2025-08" db="UniProtKB">
        <authorList>
            <consortium name="RefSeq"/>
        </authorList>
    </citation>
    <scope>IDENTIFICATION</scope>
    <source>
        <tissue evidence="4">Fruit stalk</tissue>
    </source>
</reference>